<dbReference type="AlphaFoldDB" id="A0A1J7IZW0"/>
<dbReference type="EMBL" id="KV875108">
    <property type="protein sequence ID" value="OIW23152.1"/>
    <property type="molecule type" value="Genomic_DNA"/>
</dbReference>
<dbReference type="InParanoid" id="A0A1J7IZW0"/>
<keyword evidence="2" id="KW-1185">Reference proteome</keyword>
<evidence type="ECO:0000313" key="2">
    <source>
        <dbReference type="Proteomes" id="UP000182658"/>
    </source>
</evidence>
<proteinExistence type="predicted"/>
<name>A0A1J7IZW0_9PEZI</name>
<gene>
    <name evidence="1" type="ORF">CONLIGDRAFT_143284</name>
</gene>
<dbReference type="Proteomes" id="UP000182658">
    <property type="component" value="Unassembled WGS sequence"/>
</dbReference>
<reference evidence="1 2" key="1">
    <citation type="submission" date="2016-10" db="EMBL/GenBank/DDBJ databases">
        <title>Draft genome sequence of Coniochaeta ligniaria NRRL30616, a lignocellulolytic fungus for bioabatement of inhibitors in plant biomass hydrolysates.</title>
        <authorList>
            <consortium name="DOE Joint Genome Institute"/>
            <person name="Jimenez D.J."/>
            <person name="Hector R.E."/>
            <person name="Riley R."/>
            <person name="Sun H."/>
            <person name="Grigoriev I.V."/>
            <person name="Van Elsas J.D."/>
            <person name="Nichols N.N."/>
        </authorList>
    </citation>
    <scope>NUCLEOTIDE SEQUENCE [LARGE SCALE GENOMIC DNA]</scope>
    <source>
        <strain evidence="1 2">NRRL 30616</strain>
    </source>
</reference>
<protein>
    <submittedName>
        <fullName evidence="1">Uncharacterized protein</fullName>
    </submittedName>
</protein>
<organism evidence="1 2">
    <name type="scientific">Coniochaeta ligniaria NRRL 30616</name>
    <dbReference type="NCBI Taxonomy" id="1408157"/>
    <lineage>
        <taxon>Eukaryota</taxon>
        <taxon>Fungi</taxon>
        <taxon>Dikarya</taxon>
        <taxon>Ascomycota</taxon>
        <taxon>Pezizomycotina</taxon>
        <taxon>Sordariomycetes</taxon>
        <taxon>Sordariomycetidae</taxon>
        <taxon>Coniochaetales</taxon>
        <taxon>Coniochaetaceae</taxon>
        <taxon>Coniochaeta</taxon>
    </lineage>
</organism>
<accession>A0A1J7IZW0</accession>
<sequence>MHCRNPRECLKASGKAAWSLSSSSCTSLELALAVLLMPIEPKPLVMADWLIFDIFPVVFVNSKEVLDTSAHAYLCLGHECTLQAFASLGRGHYALHPRKPRKCLKASITRQIRLSPLPLGVLPFPLAYPSGLLLQSFQCWLIGPTPVVIATSARFSSVPVLSSAIPKEVWHASVRAYRWQAYIKGD</sequence>
<evidence type="ECO:0000313" key="1">
    <source>
        <dbReference type="EMBL" id="OIW23152.1"/>
    </source>
</evidence>